<dbReference type="InterPro" id="IPR023753">
    <property type="entry name" value="FAD/NAD-binding_dom"/>
</dbReference>
<organism evidence="4">
    <name type="scientific">uncultured Thermomicrobiales bacterium</name>
    <dbReference type="NCBI Taxonomy" id="1645740"/>
    <lineage>
        <taxon>Bacteria</taxon>
        <taxon>Pseudomonadati</taxon>
        <taxon>Thermomicrobiota</taxon>
        <taxon>Thermomicrobia</taxon>
        <taxon>Thermomicrobiales</taxon>
        <taxon>environmental samples</taxon>
    </lineage>
</organism>
<keyword evidence="1" id="KW-0285">Flavoprotein</keyword>
<dbReference type="InterPro" id="IPR036188">
    <property type="entry name" value="FAD/NAD-bd_sf"/>
</dbReference>
<dbReference type="EC" id="1.8.1.9" evidence="4"/>
<dbReference type="AlphaFoldDB" id="A0A6J4UFD1"/>
<accession>A0A6J4UFD1</accession>
<proteinExistence type="predicted"/>
<evidence type="ECO:0000313" key="4">
    <source>
        <dbReference type="EMBL" id="CAA9549270.1"/>
    </source>
</evidence>
<dbReference type="Gene3D" id="3.50.50.60">
    <property type="entry name" value="FAD/NAD(P)-binding domain"/>
    <property type="match status" value="2"/>
</dbReference>
<dbReference type="EMBL" id="CADCWL010000029">
    <property type="protein sequence ID" value="CAA9549270.1"/>
    <property type="molecule type" value="Genomic_DNA"/>
</dbReference>
<reference evidence="4" key="1">
    <citation type="submission" date="2020-02" db="EMBL/GenBank/DDBJ databases">
        <authorList>
            <person name="Meier V. D."/>
        </authorList>
    </citation>
    <scope>NUCLEOTIDE SEQUENCE</scope>
    <source>
        <strain evidence="4">AVDCRST_MAG19</strain>
    </source>
</reference>
<gene>
    <name evidence="4" type="ORF">AVDCRST_MAG19-650</name>
</gene>
<dbReference type="InterPro" id="IPR050097">
    <property type="entry name" value="Ferredoxin-NADP_redctase_2"/>
</dbReference>
<evidence type="ECO:0000256" key="1">
    <source>
        <dbReference type="ARBA" id="ARBA00022630"/>
    </source>
</evidence>
<dbReference type="SUPFAM" id="SSF51905">
    <property type="entry name" value="FAD/NAD(P)-binding domain"/>
    <property type="match status" value="1"/>
</dbReference>
<evidence type="ECO:0000256" key="2">
    <source>
        <dbReference type="ARBA" id="ARBA00023002"/>
    </source>
</evidence>
<sequence>MYDAIVVGGGVAGLSAGLMLGRARRRVLLLDAGEPRNASAAAAHGVFTRDGTPPLELLRLAREQLRPYATVELRSEAAVAALAVDGGFEVELADGERARGRKLLLATGVRDELPAIPGFAELWGGSVFTCPYCHGWEMRDEPLAVYANGAVAMHAAPLLRNWSRDVVLLTDGPAELTAEERAKLAALEIPVREERVARLVGAAAGAPGGGERRLECVVFVGGEELRRRGILMRPGQRPRTELAVGLGCGLKEDGPMAGLIVVDATQQTTVPGVFAAGDLVGMPQVNIAAASGSTAGAMLNAALIAEEVAAA</sequence>
<name>A0A6J4UFD1_9BACT</name>
<dbReference type="Pfam" id="PF07992">
    <property type="entry name" value="Pyr_redox_2"/>
    <property type="match status" value="1"/>
</dbReference>
<dbReference type="PANTHER" id="PTHR48105">
    <property type="entry name" value="THIOREDOXIN REDUCTASE 1-RELATED-RELATED"/>
    <property type="match status" value="1"/>
</dbReference>
<feature type="domain" description="FAD/NAD(P)-binding" evidence="3">
    <location>
        <begin position="2"/>
        <end position="292"/>
    </location>
</feature>
<dbReference type="GO" id="GO:0004791">
    <property type="term" value="F:thioredoxin-disulfide reductase (NADPH) activity"/>
    <property type="evidence" value="ECO:0007669"/>
    <property type="project" value="UniProtKB-EC"/>
</dbReference>
<dbReference type="PRINTS" id="PR00368">
    <property type="entry name" value="FADPNR"/>
</dbReference>
<protein>
    <submittedName>
        <fullName evidence="4">Thioredoxin reductase</fullName>
        <ecNumber evidence="4">1.8.1.9</ecNumber>
    </submittedName>
</protein>
<dbReference type="PRINTS" id="PR00469">
    <property type="entry name" value="PNDRDTASEII"/>
</dbReference>
<evidence type="ECO:0000259" key="3">
    <source>
        <dbReference type="Pfam" id="PF07992"/>
    </source>
</evidence>
<keyword evidence="2 4" id="KW-0560">Oxidoreductase</keyword>